<sequence length="246" mass="27109">MDPIVVTAPSGGGTGVIFGSGGGSYTGVSSNTSNTQYYNSSPWVKLMSPDVYDNKLNTHLVDLSVSDIDVLYDRDDPLLNSVITAIKDSDFSIDIPKNSDVKRVVFTDKVKNFAYDTSTQTYYYSSKKFLDGYKEFLDTKNNGSSVKSYHTGEIKFLNSGEPPKFQYSTSASSHPAIKPPRGVDLIETLLPGETFGDSGKPYSDDYHPVIDETKSDAIAIENQKLDGTYTNMKNYQDGKKKHINLN</sequence>
<reference evidence="1" key="1">
    <citation type="submission" date="2001-10" db="EMBL/GenBank/DDBJ databases">
        <authorList>
            <person name="Seo J."/>
            <person name="Park H."/>
            <person name="Kim H."/>
            <person name="Wang K."/>
            <person name="Yoon K."/>
            <person name="Rhee H."/>
            <person name="Kang J."/>
            <person name="Jung C."/>
            <person name="Kim M."/>
            <person name="Park C."/>
            <person name="An Y."/>
            <person name="Choi E."/>
        </authorList>
    </citation>
    <scope>NUCLEOTIDE SEQUENCE [LARGE SCALE GENOMIC DNA]</scope>
    <source>
        <strain evidence="1">ZM4</strain>
        <plasmid evidence="1">1</plasmid>
    </source>
</reference>
<keyword evidence="1" id="KW-0614">Plasmid</keyword>
<dbReference type="Proteomes" id="UP000001173">
    <property type="component" value="Plasmid pZmo1"/>
</dbReference>
<accession>Q8GF51</accession>
<keyword evidence="2" id="KW-1185">Reference proteome</keyword>
<evidence type="ECO:0000313" key="1">
    <source>
        <dbReference type="EMBL" id="AAL36117.1"/>
    </source>
</evidence>
<geneLocation type="plasmid" evidence="2">
    <name>pZmo1</name>
</geneLocation>
<dbReference type="RefSeq" id="WP_011078100.1">
    <property type="nucleotide sequence ID" value="NC_004457.1"/>
</dbReference>
<organism evidence="1 2">
    <name type="scientific">Zymomonas mobilis subsp. mobilis (strain ATCC 31821 / ZM4 / CP4)</name>
    <dbReference type="NCBI Taxonomy" id="264203"/>
    <lineage>
        <taxon>Bacteria</taxon>
        <taxon>Pseudomonadati</taxon>
        <taxon>Pseudomonadota</taxon>
        <taxon>Alphaproteobacteria</taxon>
        <taxon>Sphingomonadales</taxon>
        <taxon>Zymomonadaceae</taxon>
        <taxon>Zymomonas</taxon>
    </lineage>
</organism>
<dbReference type="AlphaFoldDB" id="Q8GF51"/>
<dbReference type="EMBL" id="AY057845">
    <property type="protein sequence ID" value="AAL36117.1"/>
    <property type="molecule type" value="Genomic_DNA"/>
</dbReference>
<proteinExistence type="predicted"/>
<name>Q8GF51_ZYMMO</name>
<evidence type="ECO:0000313" key="2">
    <source>
        <dbReference type="Proteomes" id="UP000001173"/>
    </source>
</evidence>
<protein>
    <submittedName>
        <fullName evidence="1">Uncharacterized protein</fullName>
    </submittedName>
</protein>